<reference evidence="1" key="1">
    <citation type="submission" date="2018-06" db="EMBL/GenBank/DDBJ databases">
        <authorList>
            <person name="Zhirakovskaya E."/>
        </authorList>
    </citation>
    <scope>NUCLEOTIDE SEQUENCE</scope>
</reference>
<name>A0A3B1C7B2_9ZZZZ</name>
<dbReference type="EMBL" id="UOGE01000048">
    <property type="protein sequence ID" value="VAX19778.1"/>
    <property type="molecule type" value="Genomic_DNA"/>
</dbReference>
<gene>
    <name evidence="1" type="ORF">MNBD_NITROSPINAE02-2160</name>
</gene>
<proteinExistence type="predicted"/>
<evidence type="ECO:0008006" key="2">
    <source>
        <dbReference type="Google" id="ProtNLM"/>
    </source>
</evidence>
<dbReference type="InterPro" id="IPR021457">
    <property type="entry name" value="DUF3108"/>
</dbReference>
<protein>
    <recommendedName>
        <fullName evidence="2">DUF3108 domain-containing protein</fullName>
    </recommendedName>
</protein>
<sequence length="271" mass="30564">MKTSSSRAFIALIITAFISASSGAAIARKGPVLPFKPGEHLVYDISWLGIIAGEAGLHVNRQFIHKGSDVFELSITSRTTGWLRDFYAVNDRTVSLFDINNLYSHRAVIRLREGSHRKDKIIEFDQKRLTVSYKVNDKAAEEFTITPNCQDPLSALFVLRTLKGQINVGQSLSIPLFDSKKNYDLVVKVIKKERLKLPQGMVDTIMVIPKLKTDGVFLRKGSLYIWLTDDEFLTPVKIRSKIAVGSFLASLRTHRGVKINFIPYEKPLKKN</sequence>
<dbReference type="Pfam" id="PF11306">
    <property type="entry name" value="DUF3108"/>
    <property type="match status" value="1"/>
</dbReference>
<organism evidence="1">
    <name type="scientific">hydrothermal vent metagenome</name>
    <dbReference type="NCBI Taxonomy" id="652676"/>
    <lineage>
        <taxon>unclassified sequences</taxon>
        <taxon>metagenomes</taxon>
        <taxon>ecological metagenomes</taxon>
    </lineage>
</organism>
<evidence type="ECO:0000313" key="1">
    <source>
        <dbReference type="EMBL" id="VAX19778.1"/>
    </source>
</evidence>
<dbReference type="AlphaFoldDB" id="A0A3B1C7B2"/>
<accession>A0A3B1C7B2</accession>